<evidence type="ECO:0000259" key="2">
    <source>
        <dbReference type="Pfam" id="PF07992"/>
    </source>
</evidence>
<accession>A0A1G5NU58</accession>
<dbReference type="PIRSF" id="PIRSF037495">
    <property type="entry name" value="Opine_OX_OoxA/HcnB"/>
    <property type="match status" value="1"/>
</dbReference>
<name>A0A1G5NU58_AFIMA</name>
<evidence type="ECO:0000256" key="1">
    <source>
        <dbReference type="ARBA" id="ARBA00023002"/>
    </source>
</evidence>
<dbReference type="CDD" id="cd19946">
    <property type="entry name" value="GlpA-like_Fer2_BFD-like"/>
    <property type="match status" value="1"/>
</dbReference>
<proteinExistence type="predicted"/>
<sequence>MSSSRVVIIGAGPAGTRAAETLVAAGLKPVVVDEAPRSGGQIYRRQPPGFGRSLKKLYGFEAGKAARLHDAFDRLQDKVDYRPGTMVWGTEGHNLHLADRDGRQDVIGFDALILATGAVDRIVPFEGWTMPGVYTLGGAQIALKYQACLIGRNVALVGSGPLLYLVAYQYRRAGGNLAGIFDTTPLSRELAGLPRMAANPANTAKGLYYFAWLAAHGVPMLHDVSPLRAEGEGRVARLVLRDRAGRERTFACDAIATGYHVQSETQLADLLGCDFAFDARAGQWLPRQDEMGRSSVDGVYLAGDGASVRGADTAEATGALAALACLQDQGMPFDAAVRNQALQAMRRGSAFAAALRDAFPFPEHLYENIADTTLLCRCEEVSVGTFRATLRDKGAGEVNRAKAFCRVGMGRCQGRMCGASAARIAAQTLGVELAAVGRLRGQAPVKPLPTALQTEAGE</sequence>
<dbReference type="InterPro" id="IPR041854">
    <property type="entry name" value="BFD-like_2Fe2S-bd_dom_sf"/>
</dbReference>
<evidence type="ECO:0000313" key="5">
    <source>
        <dbReference type="Proteomes" id="UP000199347"/>
    </source>
</evidence>
<dbReference type="Pfam" id="PF07992">
    <property type="entry name" value="Pyr_redox_2"/>
    <property type="match status" value="1"/>
</dbReference>
<dbReference type="OrthoDB" id="9801699at2"/>
<dbReference type="PANTHER" id="PTHR42949">
    <property type="entry name" value="ANAEROBIC GLYCEROL-3-PHOSPHATE DEHYDROGENASE SUBUNIT B"/>
    <property type="match status" value="1"/>
</dbReference>
<dbReference type="EMBL" id="FMVW01000006">
    <property type="protein sequence ID" value="SCZ40896.1"/>
    <property type="molecule type" value="Genomic_DNA"/>
</dbReference>
<evidence type="ECO:0000313" key="4">
    <source>
        <dbReference type="EMBL" id="SCZ40896.1"/>
    </source>
</evidence>
<keyword evidence="5" id="KW-1185">Reference proteome</keyword>
<dbReference type="InterPro" id="IPR041117">
    <property type="entry name" value="SoxA_A3"/>
</dbReference>
<gene>
    <name evidence="4" type="ORF">SAMN03080610_02674</name>
</gene>
<dbReference type="InterPro" id="IPR017224">
    <property type="entry name" value="Opine_Oxase_asu/HCN_bsu"/>
</dbReference>
<dbReference type="Pfam" id="PF17806">
    <property type="entry name" value="SO_alpha_A3"/>
    <property type="match status" value="1"/>
</dbReference>
<organism evidence="4 5">
    <name type="scientific">Afifella marina DSM 2698</name>
    <dbReference type="NCBI Taxonomy" id="1120955"/>
    <lineage>
        <taxon>Bacteria</taxon>
        <taxon>Pseudomonadati</taxon>
        <taxon>Pseudomonadota</taxon>
        <taxon>Alphaproteobacteria</taxon>
        <taxon>Hyphomicrobiales</taxon>
        <taxon>Afifellaceae</taxon>
        <taxon>Afifella</taxon>
    </lineage>
</organism>
<dbReference type="RefSeq" id="WP_092814056.1">
    <property type="nucleotide sequence ID" value="NZ_FMVW01000006.1"/>
</dbReference>
<keyword evidence="1" id="KW-0560">Oxidoreductase</keyword>
<dbReference type="InterPro" id="IPR036188">
    <property type="entry name" value="FAD/NAD-bd_sf"/>
</dbReference>
<dbReference type="Gene3D" id="3.50.50.60">
    <property type="entry name" value="FAD/NAD(P)-binding domain"/>
    <property type="match status" value="3"/>
</dbReference>
<dbReference type="AlphaFoldDB" id="A0A1G5NU58"/>
<evidence type="ECO:0000259" key="3">
    <source>
        <dbReference type="Pfam" id="PF17806"/>
    </source>
</evidence>
<dbReference type="InterPro" id="IPR023753">
    <property type="entry name" value="FAD/NAD-binding_dom"/>
</dbReference>
<dbReference type="SUPFAM" id="SSF51905">
    <property type="entry name" value="FAD/NAD(P)-binding domain"/>
    <property type="match status" value="1"/>
</dbReference>
<reference evidence="4 5" key="1">
    <citation type="submission" date="2016-10" db="EMBL/GenBank/DDBJ databases">
        <authorList>
            <person name="de Groot N.N."/>
        </authorList>
    </citation>
    <scope>NUCLEOTIDE SEQUENCE [LARGE SCALE GENOMIC DNA]</scope>
    <source>
        <strain evidence="4 5">DSM 2698</strain>
    </source>
</reference>
<feature type="domain" description="FAD/NAD(P)-binding" evidence="2">
    <location>
        <begin position="5"/>
        <end position="316"/>
    </location>
</feature>
<dbReference type="PRINTS" id="PR00368">
    <property type="entry name" value="FADPNR"/>
</dbReference>
<dbReference type="PRINTS" id="PR00469">
    <property type="entry name" value="PNDRDTASEII"/>
</dbReference>
<dbReference type="InterPro" id="IPR051691">
    <property type="entry name" value="Metab_Enz_Cyan_OpOx_G3PDH"/>
</dbReference>
<dbReference type="Gene3D" id="1.10.10.1100">
    <property type="entry name" value="BFD-like [2Fe-2S]-binding domain"/>
    <property type="match status" value="1"/>
</dbReference>
<dbReference type="STRING" id="1120955.SAMN03080610_02674"/>
<dbReference type="GO" id="GO:0016491">
    <property type="term" value="F:oxidoreductase activity"/>
    <property type="evidence" value="ECO:0007669"/>
    <property type="project" value="UniProtKB-KW"/>
</dbReference>
<dbReference type="Proteomes" id="UP000199347">
    <property type="component" value="Unassembled WGS sequence"/>
</dbReference>
<feature type="domain" description="SoxA A3" evidence="3">
    <location>
        <begin position="388"/>
        <end position="451"/>
    </location>
</feature>
<dbReference type="PANTHER" id="PTHR42949:SF3">
    <property type="entry name" value="ANAEROBIC GLYCEROL-3-PHOSPHATE DEHYDROGENASE SUBUNIT B"/>
    <property type="match status" value="1"/>
</dbReference>
<protein>
    <submittedName>
        <fullName evidence="4">NADPH-dependent 2,4-dienoyl-CoA reductase, sulfur reductase</fullName>
    </submittedName>
</protein>